<dbReference type="InterPro" id="IPR036412">
    <property type="entry name" value="HAD-like_sf"/>
</dbReference>
<gene>
    <name evidence="1" type="ORF">HA332_05590</name>
</gene>
<dbReference type="Gene3D" id="3.40.50.1000">
    <property type="entry name" value="HAD superfamily/HAD-like"/>
    <property type="match status" value="1"/>
</dbReference>
<dbReference type="InterPro" id="IPR023214">
    <property type="entry name" value="HAD_sf"/>
</dbReference>
<dbReference type="GeneID" id="1459868"/>
<reference evidence="1" key="1">
    <citation type="journal article" date="2020" name="bioRxiv">
        <title>A rank-normalized archaeal taxonomy based on genome phylogeny resolves widespread incomplete and uneven classifications.</title>
        <authorList>
            <person name="Rinke C."/>
            <person name="Chuvochina M."/>
            <person name="Mussig A.J."/>
            <person name="Chaumeil P.-A."/>
            <person name="Waite D.W."/>
            <person name="Whitman W.B."/>
            <person name="Parks D.H."/>
            <person name="Hugenholtz P."/>
        </authorList>
    </citation>
    <scope>NUCLEOTIDE SEQUENCE</scope>
    <source>
        <strain evidence="1">UBA8838</strain>
    </source>
</reference>
<name>A0A832WT10_9CREN</name>
<sequence>MKILLVDYDNTLFNTNECVKASAKELWGIEADSEEIRKIKREGKSAVYSLAYTKYSHLAKPNLKMINYIKDRIKEGDLVFVLTARHCSARPYADFSLLSHGVIVSGIICRNDEEMRLKDEEWKAKIISLFKGEIEVYDDKEENLIYFSKLFKNIKYFLVKEDEIIPYNI</sequence>
<evidence type="ECO:0000313" key="2">
    <source>
        <dbReference type="Proteomes" id="UP000646844"/>
    </source>
</evidence>
<protein>
    <submittedName>
        <fullName evidence="1">Uncharacterized protein</fullName>
    </submittedName>
</protein>
<dbReference type="SUPFAM" id="SSF56784">
    <property type="entry name" value="HAD-like"/>
    <property type="match status" value="1"/>
</dbReference>
<dbReference type="EMBL" id="DUJO01000024">
    <property type="protein sequence ID" value="HII73849.1"/>
    <property type="molecule type" value="Genomic_DNA"/>
</dbReference>
<evidence type="ECO:0000313" key="1">
    <source>
        <dbReference type="EMBL" id="HII73849.1"/>
    </source>
</evidence>
<dbReference type="Proteomes" id="UP000646844">
    <property type="component" value="Unassembled WGS sequence"/>
</dbReference>
<dbReference type="AlphaFoldDB" id="A0A832WT10"/>
<accession>A0A832WT10</accession>
<comment type="caution">
    <text evidence="1">The sequence shown here is derived from an EMBL/GenBank/DDBJ whole genome shotgun (WGS) entry which is preliminary data.</text>
</comment>
<organism evidence="1 2">
    <name type="scientific">Sulfurisphaera tokodaii</name>
    <dbReference type="NCBI Taxonomy" id="111955"/>
    <lineage>
        <taxon>Archaea</taxon>
        <taxon>Thermoproteota</taxon>
        <taxon>Thermoprotei</taxon>
        <taxon>Sulfolobales</taxon>
        <taxon>Sulfolobaceae</taxon>
        <taxon>Sulfurisphaera</taxon>
    </lineage>
</organism>
<dbReference type="RefSeq" id="WP_010979880.1">
    <property type="nucleotide sequence ID" value="NZ_BAABQO010000008.1"/>
</dbReference>
<proteinExistence type="predicted"/>